<dbReference type="PANTHER" id="PTHR32089">
    <property type="entry name" value="METHYL-ACCEPTING CHEMOTAXIS PROTEIN MCPB"/>
    <property type="match status" value="1"/>
</dbReference>
<dbReference type="GO" id="GO:0006935">
    <property type="term" value="P:chemotaxis"/>
    <property type="evidence" value="ECO:0007669"/>
    <property type="project" value="InterPro"/>
</dbReference>
<dbReference type="PRINTS" id="PR00260">
    <property type="entry name" value="CHEMTRNSDUCR"/>
</dbReference>
<reference evidence="6" key="2">
    <citation type="submission" date="2015-02" db="EMBL/GenBank/DDBJ databases">
        <title>Complete Genome Sequence of Pelosinus fermentans JBW45.</title>
        <authorList>
            <person name="De Leon K.B."/>
            <person name="Utturkar S.M."/>
            <person name="Camilleri L.B."/>
            <person name="Arkin A.P."/>
            <person name="Fields M.W."/>
            <person name="Brown S.D."/>
            <person name="Wall J.D."/>
        </authorList>
    </citation>
    <scope>NUCLEOTIDE SEQUENCE [LARGE SCALE GENOMIC DNA]</scope>
    <source>
        <strain evidence="6">JBW45</strain>
    </source>
</reference>
<evidence type="ECO:0000259" key="4">
    <source>
        <dbReference type="PROSITE" id="PS50111"/>
    </source>
</evidence>
<dbReference type="OrthoDB" id="3192at2"/>
<dbReference type="InterPro" id="IPR004089">
    <property type="entry name" value="MCPsignal_dom"/>
</dbReference>
<dbReference type="EMBL" id="CP010978">
    <property type="protein sequence ID" value="AJQ28614.1"/>
    <property type="molecule type" value="Genomic_DNA"/>
</dbReference>
<evidence type="ECO:0000256" key="2">
    <source>
        <dbReference type="ARBA" id="ARBA00029447"/>
    </source>
</evidence>
<evidence type="ECO:0000313" key="5">
    <source>
        <dbReference type="EMBL" id="AJQ28614.1"/>
    </source>
</evidence>
<dbReference type="Proteomes" id="UP000005361">
    <property type="component" value="Chromosome"/>
</dbReference>
<evidence type="ECO:0000256" key="3">
    <source>
        <dbReference type="PROSITE-ProRule" id="PRU00284"/>
    </source>
</evidence>
<dbReference type="STRING" id="1192197.JBW_03273"/>
<dbReference type="HOGENOM" id="CLU_043276_0_0_9"/>
<dbReference type="GO" id="GO:0007165">
    <property type="term" value="P:signal transduction"/>
    <property type="evidence" value="ECO:0007669"/>
    <property type="project" value="UniProtKB-KW"/>
</dbReference>
<keyword evidence="1 3" id="KW-0807">Transducer</keyword>
<sequence length="271" mass="28987">MKKIEAIIASAQIFRDASMFDSNTIVCDSEARIIHFVPALTFDANVKIGEIASGGPIKECIRTRKIVRSIIPEQVYGVTLKAIISPIFEDDGTFVGIIGTATSLKLQESLYNATQSIAATSLQLATTTTELVEDASHLANDLASARVGSERVLTEINRTDDILRFVSEVADNSNLLGLNAAIEAARAGEQGRGFAVVADEIRKMAVHSAQSVKDIKNILKNIQNETKNVVATIIGTTELGERQAAATEEIAAAMQQLSSATADIEKIAEIS</sequence>
<dbReference type="PROSITE" id="PS50111">
    <property type="entry name" value="CHEMOTAXIS_TRANSDUC_2"/>
    <property type="match status" value="1"/>
</dbReference>
<dbReference type="AlphaFoldDB" id="I9NPE9"/>
<evidence type="ECO:0000256" key="1">
    <source>
        <dbReference type="ARBA" id="ARBA00023224"/>
    </source>
</evidence>
<dbReference type="RefSeq" id="WP_007958355.1">
    <property type="nucleotide sequence ID" value="NZ_CP010978.1"/>
</dbReference>
<dbReference type="InterPro" id="IPR004090">
    <property type="entry name" value="Chemotax_Me-accpt_rcpt"/>
</dbReference>
<dbReference type="PANTHER" id="PTHR32089:SF112">
    <property type="entry name" value="LYSOZYME-LIKE PROTEIN-RELATED"/>
    <property type="match status" value="1"/>
</dbReference>
<reference evidence="5 6" key="1">
    <citation type="journal article" date="2015" name="Genome Announc.">
        <title>Complete Genome Sequence of Pelosinus fermentans JBW45, a Member of a Remarkably Competitive Group of Negativicutes in the Firmicutes Phylum.</title>
        <authorList>
            <person name="De Leon K.B."/>
            <person name="Utturkar S.M."/>
            <person name="Camilleri L.B."/>
            <person name="Elias D.A."/>
            <person name="Arkin A.P."/>
            <person name="Fields M.W."/>
            <person name="Brown S.D."/>
            <person name="Wall J.D."/>
        </authorList>
    </citation>
    <scope>NUCLEOTIDE SEQUENCE [LARGE SCALE GENOMIC DNA]</scope>
    <source>
        <strain evidence="5 6">JBW45</strain>
    </source>
</reference>
<protein>
    <submittedName>
        <fullName evidence="5">Methyl-accepting chemotaxis sensory transducer</fullName>
    </submittedName>
</protein>
<dbReference type="GO" id="GO:0004888">
    <property type="term" value="F:transmembrane signaling receptor activity"/>
    <property type="evidence" value="ECO:0007669"/>
    <property type="project" value="InterPro"/>
</dbReference>
<name>I9NPE9_9FIRM</name>
<feature type="domain" description="Methyl-accepting transducer" evidence="4">
    <location>
        <begin position="108"/>
        <end position="271"/>
    </location>
</feature>
<dbReference type="Pfam" id="PF00015">
    <property type="entry name" value="MCPsignal"/>
    <property type="match status" value="1"/>
</dbReference>
<dbReference type="Gene3D" id="1.10.287.950">
    <property type="entry name" value="Methyl-accepting chemotaxis protein"/>
    <property type="match status" value="1"/>
</dbReference>
<organism evidence="5 6">
    <name type="scientific">Pelosinus fermentans JBW45</name>
    <dbReference type="NCBI Taxonomy" id="1192197"/>
    <lineage>
        <taxon>Bacteria</taxon>
        <taxon>Bacillati</taxon>
        <taxon>Bacillota</taxon>
        <taxon>Negativicutes</taxon>
        <taxon>Selenomonadales</taxon>
        <taxon>Sporomusaceae</taxon>
        <taxon>Pelosinus</taxon>
    </lineage>
</organism>
<proteinExistence type="inferred from homology"/>
<comment type="similarity">
    <text evidence="2">Belongs to the methyl-accepting chemotaxis (MCP) protein family.</text>
</comment>
<dbReference type="SUPFAM" id="SSF58104">
    <property type="entry name" value="Methyl-accepting chemotaxis protein (MCP) signaling domain"/>
    <property type="match status" value="1"/>
</dbReference>
<dbReference type="KEGG" id="pft:JBW_03273"/>
<dbReference type="SMART" id="SM00283">
    <property type="entry name" value="MA"/>
    <property type="match status" value="1"/>
</dbReference>
<dbReference type="GO" id="GO:0016020">
    <property type="term" value="C:membrane"/>
    <property type="evidence" value="ECO:0007669"/>
    <property type="project" value="InterPro"/>
</dbReference>
<gene>
    <name evidence="5" type="ORF">JBW_03273</name>
</gene>
<accession>I9NPE9</accession>
<evidence type="ECO:0000313" key="6">
    <source>
        <dbReference type="Proteomes" id="UP000005361"/>
    </source>
</evidence>